<dbReference type="InterPro" id="IPR013780">
    <property type="entry name" value="Glyco_hydro_b"/>
</dbReference>
<keyword evidence="3" id="KW-1185">Reference proteome</keyword>
<reference evidence="2 3" key="1">
    <citation type="submission" date="2012-05" db="EMBL/GenBank/DDBJ databases">
        <title>Genome sequence of Nitritalea halalkaliphila LW7.</title>
        <authorList>
            <person name="Jangir P.K."/>
            <person name="Singh A."/>
            <person name="Shivaji S."/>
            <person name="Sharma R."/>
        </authorList>
    </citation>
    <scope>NUCLEOTIDE SEQUENCE [LARGE SCALE GENOMIC DNA]</scope>
    <source>
        <strain evidence="2 3">LW7</strain>
    </source>
</reference>
<dbReference type="Proteomes" id="UP000005551">
    <property type="component" value="Unassembled WGS sequence"/>
</dbReference>
<protein>
    <submittedName>
        <fullName evidence="2">Alpha-glucosidase</fullName>
    </submittedName>
</protein>
<dbReference type="AlphaFoldDB" id="I5C9I6"/>
<gene>
    <name evidence="2" type="ORF">A3SI_03003</name>
</gene>
<accession>I5C9I6</accession>
<dbReference type="InterPro" id="IPR029483">
    <property type="entry name" value="GH97_C"/>
</dbReference>
<dbReference type="STRING" id="1189621.A3SI_03003"/>
<dbReference type="InterPro" id="IPR052720">
    <property type="entry name" value="Glycosyl_hydrolase_97"/>
</dbReference>
<proteinExistence type="predicted"/>
<dbReference type="Pfam" id="PF14509">
    <property type="entry name" value="GH97_C"/>
    <property type="match status" value="1"/>
</dbReference>
<name>I5C9I6_9BACT</name>
<sequence length="85" mass="9577">MIIARRKGEQWFLGGITNEQERRVKVPLDFLGPRSFVATSYADTPETDMDENPTAIAIEKREVNSRQSLEFTMKPGGGFAVQFTP</sequence>
<feature type="domain" description="Glycosyl-hydrolase 97 C-terminal oligomerisation" evidence="1">
    <location>
        <begin position="1"/>
        <end position="83"/>
    </location>
</feature>
<dbReference type="PANTHER" id="PTHR35803">
    <property type="entry name" value="GLUCAN 1,4-ALPHA-GLUCOSIDASE SUSB-RELATED"/>
    <property type="match status" value="1"/>
</dbReference>
<evidence type="ECO:0000313" key="3">
    <source>
        <dbReference type="Proteomes" id="UP000005551"/>
    </source>
</evidence>
<organism evidence="2 3">
    <name type="scientific">Nitritalea halalkaliphila LW7</name>
    <dbReference type="NCBI Taxonomy" id="1189621"/>
    <lineage>
        <taxon>Bacteria</taxon>
        <taxon>Pseudomonadati</taxon>
        <taxon>Bacteroidota</taxon>
        <taxon>Cytophagia</taxon>
        <taxon>Cytophagales</taxon>
        <taxon>Cyclobacteriaceae</taxon>
        <taxon>Nitritalea</taxon>
    </lineage>
</organism>
<evidence type="ECO:0000259" key="1">
    <source>
        <dbReference type="Pfam" id="PF14509"/>
    </source>
</evidence>
<comment type="caution">
    <text evidence="2">The sequence shown here is derived from an EMBL/GenBank/DDBJ whole genome shotgun (WGS) entry which is preliminary data.</text>
</comment>
<dbReference type="Gene3D" id="2.60.40.1180">
    <property type="entry name" value="Golgi alpha-mannosidase II"/>
    <property type="match status" value="1"/>
</dbReference>
<evidence type="ECO:0000313" key="2">
    <source>
        <dbReference type="EMBL" id="EIM78488.1"/>
    </source>
</evidence>
<dbReference type="EMBL" id="AJYA01000005">
    <property type="protein sequence ID" value="EIM78488.1"/>
    <property type="molecule type" value="Genomic_DNA"/>
</dbReference>